<dbReference type="EMBL" id="CP007032">
    <property type="protein sequence ID" value="AHF06769.1"/>
    <property type="molecule type" value="Genomic_DNA"/>
</dbReference>
<dbReference type="AlphaFoldDB" id="W0EC49"/>
<dbReference type="PIRSF" id="PIRSF036698">
    <property type="entry name" value="UCP036698"/>
    <property type="match status" value="1"/>
</dbReference>
<protein>
    <recommendedName>
        <fullName evidence="3">DUF4264 domain-containing protein</fullName>
    </recommendedName>
</protein>
<dbReference type="HOGENOM" id="CLU_197380_0_0_9"/>
<dbReference type="Pfam" id="PF14084">
    <property type="entry name" value="DUF4264"/>
    <property type="match status" value="1"/>
</dbReference>
<gene>
    <name evidence="1" type="ORF">DESME_06615</name>
</gene>
<name>W0EC49_9FIRM</name>
<dbReference type="InterPro" id="IPR012190">
    <property type="entry name" value="UCP036698"/>
</dbReference>
<sequence>MEQEKGKLELVATQRIQAHPEMYKVVDFLNKNLKEHHLMFGLTKKEESMVISIYEVE</sequence>
<proteinExistence type="predicted"/>
<accession>W0EC49</accession>
<dbReference type="KEGG" id="dmt:DESME_06615"/>
<dbReference type="OrthoDB" id="2382360at2"/>
<dbReference type="eggNOG" id="ENOG5033C9T">
    <property type="taxonomic scope" value="Bacteria"/>
</dbReference>
<dbReference type="RefSeq" id="WP_006715554.1">
    <property type="nucleotide sequence ID" value="NZ_CP007032.1"/>
</dbReference>
<evidence type="ECO:0000313" key="2">
    <source>
        <dbReference type="Proteomes" id="UP000010847"/>
    </source>
</evidence>
<evidence type="ECO:0008006" key="3">
    <source>
        <dbReference type="Google" id="ProtNLM"/>
    </source>
</evidence>
<organism evidence="1 2">
    <name type="scientific">Desulfitobacterium metallireducens DSM 15288</name>
    <dbReference type="NCBI Taxonomy" id="871968"/>
    <lineage>
        <taxon>Bacteria</taxon>
        <taxon>Bacillati</taxon>
        <taxon>Bacillota</taxon>
        <taxon>Clostridia</taxon>
        <taxon>Eubacteriales</taxon>
        <taxon>Desulfitobacteriaceae</taxon>
        <taxon>Desulfitobacterium</taxon>
    </lineage>
</organism>
<keyword evidence="2" id="KW-1185">Reference proteome</keyword>
<reference evidence="1 2" key="1">
    <citation type="submission" date="2013-12" db="EMBL/GenBank/DDBJ databases">
        <authorList>
            <consortium name="DOE Joint Genome Institute"/>
            <person name="Smidt H."/>
            <person name="Huntemann M."/>
            <person name="Han J."/>
            <person name="Chen A."/>
            <person name="Kyrpides N."/>
            <person name="Mavromatis K."/>
            <person name="Markowitz V."/>
            <person name="Palaniappan K."/>
            <person name="Ivanova N."/>
            <person name="Schaumberg A."/>
            <person name="Pati A."/>
            <person name="Liolios K."/>
            <person name="Nordberg H.P."/>
            <person name="Cantor M.N."/>
            <person name="Hua S.X."/>
            <person name="Woyke T."/>
        </authorList>
    </citation>
    <scope>NUCLEOTIDE SEQUENCE [LARGE SCALE GENOMIC DNA]</scope>
    <source>
        <strain evidence="2">DSM 15288</strain>
    </source>
</reference>
<dbReference type="STRING" id="871968.DESME_06615"/>
<dbReference type="Proteomes" id="UP000010847">
    <property type="component" value="Chromosome"/>
</dbReference>
<evidence type="ECO:0000313" key="1">
    <source>
        <dbReference type="EMBL" id="AHF06769.1"/>
    </source>
</evidence>